<evidence type="ECO:0000256" key="6">
    <source>
        <dbReference type="ARBA" id="ARBA00026066"/>
    </source>
</evidence>
<evidence type="ECO:0000256" key="2">
    <source>
        <dbReference type="ARBA" id="ARBA00005426"/>
    </source>
</evidence>
<dbReference type="AlphaFoldDB" id="A0AAW5PF23"/>
<protein>
    <recommendedName>
        <fullName evidence="4">Molybdopterin synthase catalytic subunit</fullName>
        <ecNumber evidence="3">2.8.1.12</ecNumber>
    </recommendedName>
    <alternativeName>
        <fullName evidence="9">MPT synthase subunit 2</fullName>
    </alternativeName>
    <alternativeName>
        <fullName evidence="7">Molybdenum cofactor biosynthesis protein E</fullName>
    </alternativeName>
    <alternativeName>
        <fullName evidence="8">Molybdopterin-converting factor large subunit</fullName>
    </alternativeName>
    <alternativeName>
        <fullName evidence="10">Molybdopterin-converting factor subunit 2</fullName>
    </alternativeName>
</protein>
<keyword evidence="12" id="KW-0808">Transferase</keyword>
<evidence type="ECO:0000256" key="11">
    <source>
        <dbReference type="ARBA" id="ARBA00049878"/>
    </source>
</evidence>
<reference evidence="12" key="1">
    <citation type="submission" date="2022-08" db="EMBL/GenBank/DDBJ databases">
        <title>Genomic analyses of the natural microbiome of Caenorhabditis elegans.</title>
        <authorList>
            <person name="Samuel B."/>
        </authorList>
    </citation>
    <scope>NUCLEOTIDE SEQUENCE</scope>
    <source>
        <strain evidence="12">BIGb0277</strain>
    </source>
</reference>
<comment type="pathway">
    <text evidence="1">Cofactor biosynthesis; molybdopterin biosynthesis.</text>
</comment>
<keyword evidence="5" id="KW-0501">Molybdenum cofactor biosynthesis</keyword>
<evidence type="ECO:0000256" key="9">
    <source>
        <dbReference type="ARBA" id="ARBA00030781"/>
    </source>
</evidence>
<evidence type="ECO:0000256" key="5">
    <source>
        <dbReference type="ARBA" id="ARBA00023150"/>
    </source>
</evidence>
<proteinExistence type="inferred from homology"/>
<dbReference type="Gene3D" id="3.90.1170.40">
    <property type="entry name" value="Molybdopterin biosynthesis MoaE subunit"/>
    <property type="match status" value="1"/>
</dbReference>
<evidence type="ECO:0000256" key="10">
    <source>
        <dbReference type="ARBA" id="ARBA00032474"/>
    </source>
</evidence>
<dbReference type="InterPro" id="IPR003448">
    <property type="entry name" value="Mopterin_biosynth_MoaE"/>
</dbReference>
<evidence type="ECO:0000313" key="13">
    <source>
        <dbReference type="Proteomes" id="UP001320691"/>
    </source>
</evidence>
<dbReference type="CDD" id="cd00756">
    <property type="entry name" value="MoaE"/>
    <property type="match status" value="1"/>
</dbReference>
<evidence type="ECO:0000256" key="4">
    <source>
        <dbReference type="ARBA" id="ARBA00013858"/>
    </source>
</evidence>
<evidence type="ECO:0000256" key="8">
    <source>
        <dbReference type="ARBA" id="ARBA00030407"/>
    </source>
</evidence>
<evidence type="ECO:0000256" key="3">
    <source>
        <dbReference type="ARBA" id="ARBA00011950"/>
    </source>
</evidence>
<gene>
    <name evidence="12" type="ORF">M2412_001179</name>
</gene>
<comment type="subunit">
    <text evidence="6">Heterotetramer of 2 MoaD subunits and 2 MoaE subunits. Also stable as homodimer. The enzyme changes between these two forms during catalysis.</text>
</comment>
<dbReference type="EC" id="2.8.1.12" evidence="3"/>
<comment type="catalytic activity">
    <reaction evidence="11">
        <text>2 [molybdopterin-synthase sulfur-carrier protein]-C-terminal-Gly-aminoethanethioate + cyclic pyranopterin phosphate + H2O = molybdopterin + 2 [molybdopterin-synthase sulfur-carrier protein]-C-terminal Gly-Gly + 2 H(+)</text>
        <dbReference type="Rhea" id="RHEA:26333"/>
        <dbReference type="Rhea" id="RHEA-COMP:12202"/>
        <dbReference type="Rhea" id="RHEA-COMP:19907"/>
        <dbReference type="ChEBI" id="CHEBI:15377"/>
        <dbReference type="ChEBI" id="CHEBI:15378"/>
        <dbReference type="ChEBI" id="CHEBI:58698"/>
        <dbReference type="ChEBI" id="CHEBI:59648"/>
        <dbReference type="ChEBI" id="CHEBI:90778"/>
        <dbReference type="ChEBI" id="CHEBI:232372"/>
        <dbReference type="EC" id="2.8.1.12"/>
    </reaction>
</comment>
<evidence type="ECO:0000313" key="12">
    <source>
        <dbReference type="EMBL" id="MCS4279212.1"/>
    </source>
</evidence>
<dbReference type="RefSeq" id="WP_259259980.1">
    <property type="nucleotide sequence ID" value="NZ_JANUEK010000002.1"/>
</dbReference>
<comment type="caution">
    <text evidence="12">The sequence shown here is derived from an EMBL/GenBank/DDBJ whole genome shotgun (WGS) entry which is preliminary data.</text>
</comment>
<dbReference type="EMBL" id="JANUEK010000002">
    <property type="protein sequence ID" value="MCS4279212.1"/>
    <property type="molecule type" value="Genomic_DNA"/>
</dbReference>
<accession>A0AAW5PF23</accession>
<sequence>MMPIRVLKVVERAEAALDPAEAIAFVSDPGFGGIDMFIGKVRDLNHGREVQGITYDLFVPLALKEFERLATDVEKAFGPRVKLYVAHAKGRLAVGDVAIIVAAGTPHRDEAFRACRALIEAVKHRSPIWKQEHYLDGDSIWSEGCSLCDASSEASADGGEPTHDHHSH</sequence>
<organism evidence="12 13">
    <name type="scientific">Stenotrophomonas rhizophila</name>
    <dbReference type="NCBI Taxonomy" id="216778"/>
    <lineage>
        <taxon>Bacteria</taxon>
        <taxon>Pseudomonadati</taxon>
        <taxon>Pseudomonadota</taxon>
        <taxon>Gammaproteobacteria</taxon>
        <taxon>Lysobacterales</taxon>
        <taxon>Lysobacteraceae</taxon>
        <taxon>Stenotrophomonas</taxon>
    </lineage>
</organism>
<comment type="similarity">
    <text evidence="2">Belongs to the MoaE family.</text>
</comment>
<dbReference type="GO" id="GO:0030366">
    <property type="term" value="F:molybdopterin synthase activity"/>
    <property type="evidence" value="ECO:0007669"/>
    <property type="project" value="UniProtKB-EC"/>
</dbReference>
<dbReference type="Proteomes" id="UP001320691">
    <property type="component" value="Unassembled WGS sequence"/>
</dbReference>
<name>A0AAW5PF23_9GAMM</name>
<evidence type="ECO:0000256" key="7">
    <source>
        <dbReference type="ARBA" id="ARBA00029745"/>
    </source>
</evidence>
<dbReference type="GO" id="GO:0006777">
    <property type="term" value="P:Mo-molybdopterin cofactor biosynthetic process"/>
    <property type="evidence" value="ECO:0007669"/>
    <property type="project" value="UniProtKB-KW"/>
</dbReference>
<evidence type="ECO:0000256" key="1">
    <source>
        <dbReference type="ARBA" id="ARBA00005046"/>
    </source>
</evidence>
<dbReference type="Pfam" id="PF02391">
    <property type="entry name" value="MoaE"/>
    <property type="match status" value="1"/>
</dbReference>
<dbReference type="InterPro" id="IPR036563">
    <property type="entry name" value="MoaE_sf"/>
</dbReference>
<dbReference type="SUPFAM" id="SSF54690">
    <property type="entry name" value="Molybdopterin synthase subunit MoaE"/>
    <property type="match status" value="1"/>
</dbReference>
<dbReference type="PANTHER" id="PTHR23404">
    <property type="entry name" value="MOLYBDOPTERIN SYNTHASE RELATED"/>
    <property type="match status" value="1"/>
</dbReference>